<keyword evidence="1 3" id="KW-0732">Signal</keyword>
<dbReference type="GO" id="GO:0004190">
    <property type="term" value="F:aspartic-type endopeptidase activity"/>
    <property type="evidence" value="ECO:0007669"/>
    <property type="project" value="InterPro"/>
</dbReference>
<feature type="signal peptide" evidence="3">
    <location>
        <begin position="1"/>
        <end position="22"/>
    </location>
</feature>
<dbReference type="STRING" id="1122244.GCA_000426885_01133"/>
<protein>
    <recommendedName>
        <fullName evidence="4">Outer membrane protein beta-barrel domain-containing protein</fullName>
    </recommendedName>
</protein>
<proteinExistence type="predicted"/>
<feature type="chain" id="PRO_5016888014" description="Outer membrane protein beta-barrel domain-containing protein" evidence="3">
    <location>
        <begin position="23"/>
        <end position="280"/>
    </location>
</feature>
<dbReference type="Pfam" id="PF13505">
    <property type="entry name" value="OMP_b-brl"/>
    <property type="match status" value="1"/>
</dbReference>
<dbReference type="Gene3D" id="2.40.128.100">
    <property type="entry name" value="OPCA outer membrane adhesin/invasin"/>
    <property type="match status" value="1"/>
</dbReference>
<evidence type="ECO:0000313" key="6">
    <source>
        <dbReference type="Proteomes" id="UP000254065"/>
    </source>
</evidence>
<organism evidence="5 6">
    <name type="scientific">Moraxella caprae</name>
    <dbReference type="NCBI Taxonomy" id="90240"/>
    <lineage>
        <taxon>Bacteria</taxon>
        <taxon>Pseudomonadati</taxon>
        <taxon>Pseudomonadota</taxon>
        <taxon>Gammaproteobacteria</taxon>
        <taxon>Moraxellales</taxon>
        <taxon>Moraxellaceae</taxon>
        <taxon>Moraxella</taxon>
    </lineage>
</organism>
<dbReference type="EMBL" id="UGQB01000004">
    <property type="protein sequence ID" value="STZ08710.1"/>
    <property type="molecule type" value="Genomic_DNA"/>
</dbReference>
<name>A0A378R497_9GAMM</name>
<feature type="domain" description="Outer membrane protein beta-barrel" evidence="4">
    <location>
        <begin position="17"/>
        <end position="192"/>
    </location>
</feature>
<dbReference type="SUPFAM" id="SSF69917">
    <property type="entry name" value="OMPT-like"/>
    <property type="match status" value="1"/>
</dbReference>
<evidence type="ECO:0000256" key="2">
    <source>
        <dbReference type="SAM" id="MobiDB-lite"/>
    </source>
</evidence>
<feature type="region of interest" description="Disordered" evidence="2">
    <location>
        <begin position="85"/>
        <end position="105"/>
    </location>
</feature>
<evidence type="ECO:0000259" key="4">
    <source>
        <dbReference type="Pfam" id="PF13505"/>
    </source>
</evidence>
<dbReference type="RefSeq" id="WP_029103960.1">
    <property type="nucleotide sequence ID" value="NZ_UGQB01000004.1"/>
</dbReference>
<sequence length="280" mass="31779">MKTTMIPMLIIGGLMTAQTAFATAPLDVSLGLETYEETYREYEDGRRFMQQKGRLYGLNAAAQYHFNDAHSVKLEGRYAKGKIDYTGGENPSKENPEGTPYGSVHQKDVPRRAYDVRAVYGYQKPVRSNVTLIGEAGIGHRVLRDLNSRIDPEDYDRKNETTYAQIGVEAKVALANGLEISPKISYNHGIRGRQYSYFGDDTITLKQHHAKGVEVELPISRTRGNQHKISYTPYYRGWRVPVSDTVYRIEKDEDGDDVTAAYSEPKNYTHEFGVKLQYTF</sequence>
<evidence type="ECO:0000313" key="5">
    <source>
        <dbReference type="EMBL" id="STZ08710.1"/>
    </source>
</evidence>
<dbReference type="AlphaFoldDB" id="A0A378R497"/>
<dbReference type="Proteomes" id="UP000254065">
    <property type="component" value="Unassembled WGS sequence"/>
</dbReference>
<gene>
    <name evidence="5" type="ORF">NCTC12877_01715</name>
</gene>
<keyword evidence="6" id="KW-1185">Reference proteome</keyword>
<reference evidence="5 6" key="1">
    <citation type="submission" date="2018-06" db="EMBL/GenBank/DDBJ databases">
        <authorList>
            <consortium name="Pathogen Informatics"/>
            <person name="Doyle S."/>
        </authorList>
    </citation>
    <scope>NUCLEOTIDE SEQUENCE [LARGE SCALE GENOMIC DNA]</scope>
    <source>
        <strain evidence="5 6">NCTC12877</strain>
    </source>
</reference>
<dbReference type="OrthoDB" id="597531at2"/>
<accession>A0A378R497</accession>
<evidence type="ECO:0000256" key="1">
    <source>
        <dbReference type="ARBA" id="ARBA00022729"/>
    </source>
</evidence>
<dbReference type="InterPro" id="IPR027385">
    <property type="entry name" value="Beta-barrel_OMP"/>
</dbReference>
<dbReference type="InterPro" id="IPR020080">
    <property type="entry name" value="OM_adhesin/peptidase_omptin"/>
</dbReference>
<evidence type="ECO:0000256" key="3">
    <source>
        <dbReference type="SAM" id="SignalP"/>
    </source>
</evidence>